<dbReference type="NCBIfam" id="TIGR01901">
    <property type="entry name" value="adhes_NPXG"/>
    <property type="match status" value="1"/>
</dbReference>
<feature type="domain" description="Filamentous haemagglutinin FhaB/tRNA nuclease CdiA-like TPS" evidence="2">
    <location>
        <begin position="26"/>
        <end position="139"/>
    </location>
</feature>
<dbReference type="KEGG" id="cyt:cce_5046"/>
<evidence type="ECO:0000256" key="1">
    <source>
        <dbReference type="SAM" id="SignalP"/>
    </source>
</evidence>
<dbReference type="Pfam" id="PF05860">
    <property type="entry name" value="TPS"/>
    <property type="match status" value="1"/>
</dbReference>
<organism evidence="3 4">
    <name type="scientific">Crocosphaera subtropica (strain ATCC 51142 / BH68)</name>
    <name type="common">Cyanothece sp. (strain ATCC 51142)</name>
    <dbReference type="NCBI Taxonomy" id="43989"/>
    <lineage>
        <taxon>Bacteria</taxon>
        <taxon>Bacillati</taxon>
        <taxon>Cyanobacteriota</taxon>
        <taxon>Cyanophyceae</taxon>
        <taxon>Oscillatoriophycideae</taxon>
        <taxon>Chroococcales</taxon>
        <taxon>Aphanothecaceae</taxon>
        <taxon>Crocosphaera</taxon>
        <taxon>Crocosphaera subtropica</taxon>
    </lineage>
</organism>
<dbReference type="OrthoDB" id="452776at2"/>
<sequence>MKQARNAFLITVSILISSTSIEAQIVPDASLSNPSTVSSQDKLMIIEGGTQQGNNLFHSFEQFSVPSGFEVLFNNRSAIQNIFTRVTGANLSLIDGLIRANGTANLFLINPNGIQLGTNASLDVGGSFIISTANSIRFADGYEFSASNPDSLLSVSVPIGLTLNNPGSIKMRGIGHNLGGLTNPFVPVIKDPVPSGLATKPGNTLALIGGEVYLDGGVLSADSGQIEVGGVASGFVKIEQSAQGWTFNYQAISNYNDIQVANKSLLDASGASRGSIQVQGKNISLKDGSMFLIQNQGEQSSSLIKIVASEALSLSGEIDNRFSSTIISETFSSGDGPDITIRAKDITIRDGGTIRPKSYSQGRSGDLNITAANSLNVIGVAPRSPRAASSANTSNTNLGSSGNTIIIAPQLNLRDAGFVGSVSLGRGDAGTVKVESDTIHIQGGSSVQSESSISATSFSQGNAGTIEIKTKRLFLEDDANVNAATLGFGAAGTIEIQADELIEIKPNSGIIASVVNSTVGGEQDIFGTPIESTGSSGNISIETQFLKITGDNSQIGVSNQGLEENAGLLTINAESIILENRARLNADAQFGVGGNIFVNTKDFLITEKSRVSATSVGVGNGGNILIDADNLSMFEDGIITAETIEGSGGNINLEGGTVLLQFGEIKASTKTGSGGNISTNLQQLRVENDSLIEASVEDSGIGGTLNIVANVISLNNDSQIKATSQSGSGGNINFQTSTLKLLDNSQVTTSAQDGDGGNINFTSDFLFLLDNTKVIANAFTGNGGNITITAQEIFRSPENIISASSELGIDGTVRINTTPFEVNPQPLKISLRESEDETNPFEVCNQVNTRFSVQGSGGSLPSPSSQLETYTVEDLIPYGQAVSLQQNDQGDWELLSCNDLKQ</sequence>
<keyword evidence="4" id="KW-1185">Reference proteome</keyword>
<dbReference type="eggNOG" id="COG3210">
    <property type="taxonomic scope" value="Bacteria"/>
</dbReference>
<keyword evidence="1" id="KW-0732">Signal</keyword>
<dbReference type="SMART" id="SM00912">
    <property type="entry name" value="Haemagg_act"/>
    <property type="match status" value="1"/>
</dbReference>
<dbReference type="EMBL" id="CP000807">
    <property type="protein sequence ID" value="ACB54392.1"/>
    <property type="molecule type" value="Genomic_DNA"/>
</dbReference>
<evidence type="ECO:0000313" key="3">
    <source>
        <dbReference type="EMBL" id="ACB54392.1"/>
    </source>
</evidence>
<reference evidence="3 4" key="1">
    <citation type="journal article" date="2008" name="Proc. Natl. Acad. Sci. U.S.A.">
        <title>The genome of Cyanothece 51142, a unicellular diazotrophic cyanobacterium important in the marine nitrogen cycle.</title>
        <authorList>
            <person name="Welsh E.A."/>
            <person name="Liberton M."/>
            <person name="Stoeckel J."/>
            <person name="Loh T."/>
            <person name="Elvitigala T."/>
            <person name="Wang C."/>
            <person name="Wollam A."/>
            <person name="Fulton R.S."/>
            <person name="Clifton S.W."/>
            <person name="Jacobs J.M."/>
            <person name="Aurora R."/>
            <person name="Ghosh B.K."/>
            <person name="Sherman L.A."/>
            <person name="Smith R.D."/>
            <person name="Wilson R.K."/>
            <person name="Pakrasi H.B."/>
        </authorList>
    </citation>
    <scope>NUCLEOTIDE SEQUENCE [LARGE SCALE GENOMIC DNA]</scope>
    <source>
        <strain evidence="4">ATCC 51142 / BH68</strain>
    </source>
</reference>
<dbReference type="RefSeq" id="WP_009546195.1">
    <property type="nucleotide sequence ID" value="NC_010547.1"/>
</dbReference>
<dbReference type="HOGENOM" id="CLU_001325_0_0_3"/>
<dbReference type="Gene3D" id="2.160.20.10">
    <property type="entry name" value="Single-stranded right-handed beta-helix, Pectin lyase-like"/>
    <property type="match status" value="3"/>
</dbReference>
<dbReference type="InterPro" id="IPR011050">
    <property type="entry name" value="Pectin_lyase_fold/virulence"/>
</dbReference>
<feature type="signal peptide" evidence="1">
    <location>
        <begin position="1"/>
        <end position="23"/>
    </location>
</feature>
<protein>
    <recommendedName>
        <fullName evidence="2">Filamentous haemagglutinin FhaB/tRNA nuclease CdiA-like TPS domain-containing protein</fullName>
    </recommendedName>
</protein>
<gene>
    <name evidence="3" type="ordered locus">cce_5046</name>
</gene>
<evidence type="ECO:0000259" key="2">
    <source>
        <dbReference type="SMART" id="SM00912"/>
    </source>
</evidence>
<proteinExistence type="predicted"/>
<name>B1X2N1_CROS5</name>
<feature type="chain" id="PRO_5002772786" description="Filamentous haemagglutinin FhaB/tRNA nuclease CdiA-like TPS domain-containing protein" evidence="1">
    <location>
        <begin position="24"/>
        <end position="902"/>
    </location>
</feature>
<dbReference type="InterPro" id="IPR012334">
    <property type="entry name" value="Pectin_lyas_fold"/>
</dbReference>
<evidence type="ECO:0000313" key="4">
    <source>
        <dbReference type="Proteomes" id="UP000001203"/>
    </source>
</evidence>
<accession>B1X2N1</accession>
<dbReference type="InterPro" id="IPR008638">
    <property type="entry name" value="FhaB/CdiA-like_TPS"/>
</dbReference>
<dbReference type="SUPFAM" id="SSF51126">
    <property type="entry name" value="Pectin lyase-like"/>
    <property type="match status" value="3"/>
</dbReference>
<dbReference type="AlphaFoldDB" id="B1X2N1"/>
<dbReference type="Proteomes" id="UP000001203">
    <property type="component" value="Chromosome linear"/>
</dbReference>
<dbReference type="STRING" id="43989.cce_5046"/>